<dbReference type="NCBIfam" id="NF011964">
    <property type="entry name" value="PRK15435.1"/>
    <property type="match status" value="1"/>
</dbReference>
<dbReference type="SMART" id="SM00342">
    <property type="entry name" value="HTH_ARAC"/>
    <property type="match status" value="1"/>
</dbReference>
<dbReference type="GO" id="GO:0006281">
    <property type="term" value="P:DNA repair"/>
    <property type="evidence" value="ECO:0007669"/>
    <property type="project" value="UniProtKB-KW"/>
</dbReference>
<comment type="catalytic activity">
    <reaction evidence="11">
        <text>a 6-O-methyl-2'-deoxyguanosine in DNA + L-cysteinyl-[protein] = S-methyl-L-cysteinyl-[protein] + a 2'-deoxyguanosine in DNA</text>
        <dbReference type="Rhea" id="RHEA:24000"/>
        <dbReference type="Rhea" id="RHEA-COMP:10131"/>
        <dbReference type="Rhea" id="RHEA-COMP:10132"/>
        <dbReference type="Rhea" id="RHEA-COMP:11367"/>
        <dbReference type="Rhea" id="RHEA-COMP:11368"/>
        <dbReference type="ChEBI" id="CHEBI:29950"/>
        <dbReference type="ChEBI" id="CHEBI:82612"/>
        <dbReference type="ChEBI" id="CHEBI:85445"/>
        <dbReference type="ChEBI" id="CHEBI:85448"/>
        <dbReference type="EC" id="2.1.1.63"/>
    </reaction>
</comment>
<keyword evidence="5 15" id="KW-0808">Transferase</keyword>
<dbReference type="InterPro" id="IPR036217">
    <property type="entry name" value="MethylDNA_cys_MeTrfase_DNAb"/>
</dbReference>
<comment type="cofactor">
    <cofactor evidence="13">
        <name>Zn(2+)</name>
        <dbReference type="ChEBI" id="CHEBI:29105"/>
    </cofactor>
    <text evidence="13">Binds 1 zinc ion per subunit.</text>
</comment>
<dbReference type="Pfam" id="PF01035">
    <property type="entry name" value="DNA_binding_1"/>
    <property type="match status" value="1"/>
</dbReference>
<evidence type="ECO:0000256" key="1">
    <source>
        <dbReference type="ARBA" id="ARBA00001286"/>
    </source>
</evidence>
<comment type="caution">
    <text evidence="15">The sequence shown here is derived from an EMBL/GenBank/DDBJ whole genome shotgun (WGS) entry which is preliminary data.</text>
</comment>
<dbReference type="PROSITE" id="PS01124">
    <property type="entry name" value="HTH_ARAC_FAMILY_2"/>
    <property type="match status" value="1"/>
</dbReference>
<proteinExistence type="inferred from homology"/>
<evidence type="ECO:0000256" key="7">
    <source>
        <dbReference type="ARBA" id="ARBA00023015"/>
    </source>
</evidence>
<evidence type="ECO:0000256" key="13">
    <source>
        <dbReference type="PIRSR" id="PIRSR000409-3"/>
    </source>
</evidence>
<organism evidence="15 16">
    <name type="scientific">Solimonas terrae</name>
    <dbReference type="NCBI Taxonomy" id="1396819"/>
    <lineage>
        <taxon>Bacteria</taxon>
        <taxon>Pseudomonadati</taxon>
        <taxon>Pseudomonadota</taxon>
        <taxon>Gammaproteobacteria</taxon>
        <taxon>Nevskiales</taxon>
        <taxon>Nevskiaceae</taxon>
        <taxon>Solimonas</taxon>
    </lineage>
</organism>
<dbReference type="InterPro" id="IPR001497">
    <property type="entry name" value="MethylDNA_cys_MeTrfase_AS"/>
</dbReference>
<dbReference type="SUPFAM" id="SSF46689">
    <property type="entry name" value="Homeodomain-like"/>
    <property type="match status" value="1"/>
</dbReference>
<dbReference type="Gene3D" id="1.10.10.60">
    <property type="entry name" value="Homeodomain-like"/>
    <property type="match status" value="1"/>
</dbReference>
<dbReference type="SUPFAM" id="SSF53155">
    <property type="entry name" value="Methylated DNA-protein cysteine methyltransferase domain"/>
    <property type="match status" value="1"/>
</dbReference>
<dbReference type="Pfam" id="PF02870">
    <property type="entry name" value="Methyltransf_1N"/>
    <property type="match status" value="1"/>
</dbReference>
<evidence type="ECO:0000256" key="6">
    <source>
        <dbReference type="ARBA" id="ARBA00022763"/>
    </source>
</evidence>
<feature type="active site" description="Nucleophile; methyl group acceptor from methylphosphotriester" evidence="12">
    <location>
        <position position="37"/>
    </location>
</feature>
<protein>
    <recommendedName>
        <fullName evidence="3">methylated-DNA--[protein]-cysteine S-methyltransferase</fullName>
        <ecNumber evidence="3">2.1.1.63</ecNumber>
    </recommendedName>
</protein>
<gene>
    <name evidence="15" type="primary">ada</name>
    <name evidence="15" type="ORF">G7Y85_18400</name>
</gene>
<evidence type="ECO:0000256" key="12">
    <source>
        <dbReference type="PIRSR" id="PIRSR000409-1"/>
    </source>
</evidence>
<evidence type="ECO:0000256" key="5">
    <source>
        <dbReference type="ARBA" id="ARBA00022679"/>
    </source>
</evidence>
<keyword evidence="8" id="KW-0010">Activator</keyword>
<dbReference type="GO" id="GO:0003700">
    <property type="term" value="F:DNA-binding transcription factor activity"/>
    <property type="evidence" value="ECO:0007669"/>
    <property type="project" value="InterPro"/>
</dbReference>
<evidence type="ECO:0000256" key="2">
    <source>
        <dbReference type="ARBA" id="ARBA00008711"/>
    </source>
</evidence>
<dbReference type="PIRSF" id="PIRSF000409">
    <property type="entry name" value="Ada"/>
    <property type="match status" value="1"/>
</dbReference>
<dbReference type="InterPro" id="IPR036388">
    <property type="entry name" value="WH-like_DNA-bd_sf"/>
</dbReference>
<dbReference type="InterPro" id="IPR009057">
    <property type="entry name" value="Homeodomain-like_sf"/>
</dbReference>
<sequence length="359" mass="39724">MNTEIPDDAVCWQAVQTRDAAMDGRFFYGVMTTGVYCRPSCASRQPLRRNLRFYRDAASAERDGLRPCKRCKPRDPAAGAEAARIAEVCRYIETHVDAKLSLAALAQRAHLSPFHFQRRFKAIVGLSPREYADACRLKTLRRELRAAPSLSDAIYGAGYGSGSRVYERIDTRLGMTPAEYRAGGQGVAISYACGQTPLGQILIGASDRGICFLQFGDDDASLIAALRSEYPQARIAAMAPVRAPQFHDWMQRLGEHLAGRRPQLELPLHTRGTAFQLEVWKYLQTIPYGEVRSYSEVAAAIGKPSAVRAVASACARNHVALLVPCHRVIRGDGALSGYRWGLERKRVLIDQERATRGGR</sequence>
<dbReference type="PANTHER" id="PTHR10815:SF14">
    <property type="entry name" value="BIFUNCTIONAL TRANSCRIPTIONAL ACTIVATOR_DNA REPAIR ENZYME ADA"/>
    <property type="match status" value="1"/>
</dbReference>
<keyword evidence="6" id="KW-0227">DNA damage</keyword>
<comment type="catalytic activity">
    <reaction evidence="1">
        <text>a 4-O-methyl-thymidine in DNA + L-cysteinyl-[protein] = a thymidine in DNA + S-methyl-L-cysteinyl-[protein]</text>
        <dbReference type="Rhea" id="RHEA:53428"/>
        <dbReference type="Rhea" id="RHEA-COMP:10131"/>
        <dbReference type="Rhea" id="RHEA-COMP:10132"/>
        <dbReference type="Rhea" id="RHEA-COMP:13555"/>
        <dbReference type="Rhea" id="RHEA-COMP:13556"/>
        <dbReference type="ChEBI" id="CHEBI:29950"/>
        <dbReference type="ChEBI" id="CHEBI:82612"/>
        <dbReference type="ChEBI" id="CHEBI:137386"/>
        <dbReference type="ChEBI" id="CHEBI:137387"/>
        <dbReference type="EC" id="2.1.1.63"/>
    </reaction>
</comment>
<keyword evidence="7" id="KW-0805">Transcription regulation</keyword>
<keyword evidence="13" id="KW-0479">Metal-binding</keyword>
<feature type="binding site" evidence="13">
    <location>
        <position position="68"/>
    </location>
    <ligand>
        <name>Zn(2+)</name>
        <dbReference type="ChEBI" id="CHEBI:29105"/>
    </ligand>
</feature>
<evidence type="ECO:0000259" key="14">
    <source>
        <dbReference type="PROSITE" id="PS01124"/>
    </source>
</evidence>
<name>A0A6M2BWM7_9GAMM</name>
<dbReference type="InterPro" id="IPR004026">
    <property type="entry name" value="Ada_DNA_repair_Zn-bd"/>
</dbReference>
<dbReference type="AlphaFoldDB" id="A0A6M2BWM7"/>
<keyword evidence="15" id="KW-0238">DNA-binding</keyword>
<keyword evidence="10" id="KW-0234">DNA repair</keyword>
<dbReference type="PANTHER" id="PTHR10815">
    <property type="entry name" value="METHYLATED-DNA--PROTEIN-CYSTEINE METHYLTRANSFERASE"/>
    <property type="match status" value="1"/>
</dbReference>
<keyword evidence="16" id="KW-1185">Reference proteome</keyword>
<feature type="binding site" evidence="13">
    <location>
        <position position="41"/>
    </location>
    <ligand>
        <name>Zn(2+)</name>
        <dbReference type="ChEBI" id="CHEBI:29105"/>
    </ligand>
</feature>
<keyword evidence="13" id="KW-0862">Zinc</keyword>
<evidence type="ECO:0000256" key="4">
    <source>
        <dbReference type="ARBA" id="ARBA00022603"/>
    </source>
</evidence>
<dbReference type="Gene3D" id="1.10.10.10">
    <property type="entry name" value="Winged helix-like DNA-binding domain superfamily/Winged helix DNA-binding domain"/>
    <property type="match status" value="1"/>
</dbReference>
<dbReference type="InterPro" id="IPR016221">
    <property type="entry name" value="Bifunct_regulatory_prot_Ada"/>
</dbReference>
<dbReference type="GO" id="GO:0008270">
    <property type="term" value="F:zinc ion binding"/>
    <property type="evidence" value="ECO:0007669"/>
    <property type="project" value="InterPro"/>
</dbReference>
<evidence type="ECO:0000313" key="15">
    <source>
        <dbReference type="EMBL" id="NGY06750.1"/>
    </source>
</evidence>
<dbReference type="InterPro" id="IPR014048">
    <property type="entry name" value="MethylDNA_cys_MeTrfase_DNA-bd"/>
</dbReference>
<evidence type="ECO:0000313" key="16">
    <source>
        <dbReference type="Proteomes" id="UP000472676"/>
    </source>
</evidence>
<dbReference type="GO" id="GO:0032259">
    <property type="term" value="P:methylation"/>
    <property type="evidence" value="ECO:0007669"/>
    <property type="project" value="UniProtKB-KW"/>
</dbReference>
<evidence type="ECO:0000256" key="11">
    <source>
        <dbReference type="ARBA" id="ARBA00049348"/>
    </source>
</evidence>
<dbReference type="RefSeq" id="WP_166260943.1">
    <property type="nucleotide sequence ID" value="NZ_JAAMOW010000010.1"/>
</dbReference>
<dbReference type="SUPFAM" id="SSF57884">
    <property type="entry name" value="Ada DNA repair protein, N-terminal domain (N-Ada 10)"/>
    <property type="match status" value="1"/>
</dbReference>
<dbReference type="GO" id="GO:0003908">
    <property type="term" value="F:methylated-DNA-[protein]-cysteine S-methyltransferase activity"/>
    <property type="evidence" value="ECO:0007669"/>
    <property type="project" value="UniProtKB-EC"/>
</dbReference>
<dbReference type="GO" id="GO:0043565">
    <property type="term" value="F:sequence-specific DNA binding"/>
    <property type="evidence" value="ECO:0007669"/>
    <property type="project" value="InterPro"/>
</dbReference>
<comment type="similarity">
    <text evidence="2">Belongs to the MGMT family.</text>
</comment>
<reference evidence="15 16" key="1">
    <citation type="journal article" date="2014" name="Int. J. Syst. Evol. Microbiol.">
        <title>Solimonas terrae sp. nov., isolated from soil.</title>
        <authorList>
            <person name="Kim S.J."/>
            <person name="Moon J.Y."/>
            <person name="Weon H.Y."/>
            <person name="Ahn J.H."/>
            <person name="Chen W.M."/>
            <person name="Kwon S.W."/>
        </authorList>
    </citation>
    <scope>NUCLEOTIDE SEQUENCE [LARGE SCALE GENOMIC DNA]</scope>
    <source>
        <strain evidence="15 16">KIS83-12</strain>
    </source>
</reference>
<dbReference type="InterPro" id="IPR018060">
    <property type="entry name" value="HTH_AraC"/>
</dbReference>
<dbReference type="Pfam" id="PF02805">
    <property type="entry name" value="Ada_Zn_binding"/>
    <property type="match status" value="1"/>
</dbReference>
<evidence type="ECO:0000256" key="9">
    <source>
        <dbReference type="ARBA" id="ARBA00023163"/>
    </source>
</evidence>
<dbReference type="InterPro" id="IPR035451">
    <property type="entry name" value="Ada-like_dom_sf"/>
</dbReference>
<dbReference type="PROSITE" id="PS00374">
    <property type="entry name" value="MGMT"/>
    <property type="match status" value="1"/>
</dbReference>
<dbReference type="SUPFAM" id="SSF46767">
    <property type="entry name" value="Methylated DNA-protein cysteine methyltransferase, C-terminal domain"/>
    <property type="match status" value="1"/>
</dbReference>
<dbReference type="Gene3D" id="3.30.160.70">
    <property type="entry name" value="Methylated DNA-protein cysteine methyltransferase domain"/>
    <property type="match status" value="1"/>
</dbReference>
<dbReference type="NCBIfam" id="TIGR00589">
    <property type="entry name" value="ogt"/>
    <property type="match status" value="1"/>
</dbReference>
<dbReference type="EMBL" id="JAAMOW010000010">
    <property type="protein sequence ID" value="NGY06750.1"/>
    <property type="molecule type" value="Genomic_DNA"/>
</dbReference>
<keyword evidence="4 15" id="KW-0489">Methyltransferase</keyword>
<evidence type="ECO:0000256" key="10">
    <source>
        <dbReference type="ARBA" id="ARBA00023204"/>
    </source>
</evidence>
<feature type="active site" description="Nucleophile; methyl group acceptor from either O6-methylguanine or O4-methylthymine" evidence="12">
    <location>
        <position position="325"/>
    </location>
</feature>
<accession>A0A6M2BWM7</accession>
<feature type="binding site" evidence="13">
    <location>
        <position position="71"/>
    </location>
    <ligand>
        <name>Zn(2+)</name>
        <dbReference type="ChEBI" id="CHEBI:29105"/>
    </ligand>
</feature>
<dbReference type="InterPro" id="IPR036631">
    <property type="entry name" value="MGMT_N_sf"/>
</dbReference>
<dbReference type="Gene3D" id="3.40.10.10">
    <property type="entry name" value="DNA Methylphosphotriester Repair Domain"/>
    <property type="match status" value="1"/>
</dbReference>
<dbReference type="Pfam" id="PF12833">
    <property type="entry name" value="HTH_18"/>
    <property type="match status" value="1"/>
</dbReference>
<dbReference type="Proteomes" id="UP000472676">
    <property type="component" value="Unassembled WGS sequence"/>
</dbReference>
<feature type="binding site" evidence="13">
    <location>
        <position position="37"/>
    </location>
    <ligand>
        <name>Zn(2+)</name>
        <dbReference type="ChEBI" id="CHEBI:29105"/>
    </ligand>
</feature>
<feature type="domain" description="HTH araC/xylS-type" evidence="14">
    <location>
        <begin position="86"/>
        <end position="183"/>
    </location>
</feature>
<evidence type="ECO:0000256" key="8">
    <source>
        <dbReference type="ARBA" id="ARBA00023159"/>
    </source>
</evidence>
<dbReference type="InterPro" id="IPR008332">
    <property type="entry name" value="MethylG_MeTrfase_N"/>
</dbReference>
<dbReference type="CDD" id="cd06445">
    <property type="entry name" value="ATase"/>
    <property type="match status" value="1"/>
</dbReference>
<dbReference type="EC" id="2.1.1.63" evidence="3"/>
<keyword evidence="9" id="KW-0804">Transcription</keyword>
<dbReference type="FunFam" id="1.10.10.10:FF:000214">
    <property type="entry name" value="Methylated-DNA--protein-cysteine methyltransferase"/>
    <property type="match status" value="1"/>
</dbReference>
<evidence type="ECO:0000256" key="3">
    <source>
        <dbReference type="ARBA" id="ARBA00011918"/>
    </source>
</evidence>